<name>A0A8J6LAK0_TENMO</name>
<dbReference type="PANTHER" id="PTHR23278:SF19">
    <property type="entry name" value="OBSCURIN"/>
    <property type="match status" value="1"/>
</dbReference>
<feature type="domain" description="Ig-like" evidence="1">
    <location>
        <begin position="160"/>
        <end position="259"/>
    </location>
</feature>
<dbReference type="Proteomes" id="UP000719412">
    <property type="component" value="Unassembled WGS sequence"/>
</dbReference>
<reference evidence="2" key="1">
    <citation type="journal article" date="2020" name="J Insects Food Feed">
        <title>The yellow mealworm (Tenebrio molitor) genome: a resource for the emerging insects as food and feed industry.</title>
        <authorList>
            <person name="Eriksson T."/>
            <person name="Andere A."/>
            <person name="Kelstrup H."/>
            <person name="Emery V."/>
            <person name="Picard C."/>
        </authorList>
    </citation>
    <scope>NUCLEOTIDE SEQUENCE</scope>
    <source>
        <strain evidence="2">Stoneville</strain>
        <tissue evidence="2">Whole head</tissue>
    </source>
</reference>
<feature type="domain" description="Ig-like" evidence="1">
    <location>
        <begin position="266"/>
        <end position="303"/>
    </location>
</feature>
<protein>
    <recommendedName>
        <fullName evidence="1">Ig-like domain-containing protein</fullName>
    </recommendedName>
</protein>
<dbReference type="Gene3D" id="2.60.40.10">
    <property type="entry name" value="Immunoglobulins"/>
    <property type="match status" value="1"/>
</dbReference>
<dbReference type="Pfam" id="PF13927">
    <property type="entry name" value="Ig_3"/>
    <property type="match status" value="1"/>
</dbReference>
<dbReference type="CDD" id="cd00096">
    <property type="entry name" value="Ig"/>
    <property type="match status" value="1"/>
</dbReference>
<keyword evidence="3" id="KW-1185">Reference proteome</keyword>
<dbReference type="PANTHER" id="PTHR23278">
    <property type="entry name" value="SIDESTEP PROTEIN"/>
    <property type="match status" value="1"/>
</dbReference>
<sequence>MSDNSSSVGLGPRIFLENETLTGILPKDCGYDTIPNLIPPRETTGHWFRANGPPPEEGLAEPDPGQFSGSFAFILMRPSIIALIKSRVFAEVATKKCGIIARSEPPDSIFYAGMSPDPGEVCGDPENKGFGRVPDRSRLAYRIVLTSDSVDRFLFVTVPPTGVQVTDDLNVVKNGITTAYAEGASLTLTCTATGGKPLAKVSWWRDGDLVTDDSQFFPDRRKSQSLLKIDKLTRSHLLAIYSCEVSNSRLQPPLVVRVAIDMYLRPLEVTLLGNNPEFSAGKRYNITCRCRGSRPPAIITWWKVRIVSYLNFPSNVSCCGL</sequence>
<accession>A0A8J6LAK0</accession>
<reference evidence="2" key="2">
    <citation type="submission" date="2021-08" db="EMBL/GenBank/DDBJ databases">
        <authorList>
            <person name="Eriksson T."/>
        </authorList>
    </citation>
    <scope>NUCLEOTIDE SEQUENCE</scope>
    <source>
        <strain evidence="2">Stoneville</strain>
        <tissue evidence="2">Whole head</tissue>
    </source>
</reference>
<dbReference type="EMBL" id="JABDTM020025629">
    <property type="protein sequence ID" value="KAH0813037.1"/>
    <property type="molecule type" value="Genomic_DNA"/>
</dbReference>
<dbReference type="InterPro" id="IPR007110">
    <property type="entry name" value="Ig-like_dom"/>
</dbReference>
<dbReference type="PROSITE" id="PS50835">
    <property type="entry name" value="IG_LIKE"/>
    <property type="match status" value="2"/>
</dbReference>
<evidence type="ECO:0000313" key="3">
    <source>
        <dbReference type="Proteomes" id="UP000719412"/>
    </source>
</evidence>
<organism evidence="2 3">
    <name type="scientific">Tenebrio molitor</name>
    <name type="common">Yellow mealworm beetle</name>
    <dbReference type="NCBI Taxonomy" id="7067"/>
    <lineage>
        <taxon>Eukaryota</taxon>
        <taxon>Metazoa</taxon>
        <taxon>Ecdysozoa</taxon>
        <taxon>Arthropoda</taxon>
        <taxon>Hexapoda</taxon>
        <taxon>Insecta</taxon>
        <taxon>Pterygota</taxon>
        <taxon>Neoptera</taxon>
        <taxon>Endopterygota</taxon>
        <taxon>Coleoptera</taxon>
        <taxon>Polyphaga</taxon>
        <taxon>Cucujiformia</taxon>
        <taxon>Tenebrionidae</taxon>
        <taxon>Tenebrio</taxon>
    </lineage>
</organism>
<evidence type="ECO:0000259" key="1">
    <source>
        <dbReference type="PROSITE" id="PS50835"/>
    </source>
</evidence>
<evidence type="ECO:0000313" key="2">
    <source>
        <dbReference type="EMBL" id="KAH0813037.1"/>
    </source>
</evidence>
<comment type="caution">
    <text evidence="2">The sequence shown here is derived from an EMBL/GenBank/DDBJ whole genome shotgun (WGS) entry which is preliminary data.</text>
</comment>
<dbReference type="SUPFAM" id="SSF48726">
    <property type="entry name" value="Immunoglobulin"/>
    <property type="match status" value="1"/>
</dbReference>
<dbReference type="AlphaFoldDB" id="A0A8J6LAK0"/>
<dbReference type="InterPro" id="IPR013783">
    <property type="entry name" value="Ig-like_fold"/>
</dbReference>
<proteinExistence type="predicted"/>
<dbReference type="InterPro" id="IPR036179">
    <property type="entry name" value="Ig-like_dom_sf"/>
</dbReference>
<gene>
    <name evidence="2" type="ORF">GEV33_009754</name>
</gene>